<evidence type="ECO:0000256" key="10">
    <source>
        <dbReference type="ARBA" id="ARBA00030308"/>
    </source>
</evidence>
<reference evidence="14" key="1">
    <citation type="submission" date="2018-05" db="EMBL/GenBank/DDBJ databases">
        <authorList>
            <person name="Lanie J.A."/>
            <person name="Ng W.-L."/>
            <person name="Kazmierczak K.M."/>
            <person name="Andrzejewski T.M."/>
            <person name="Davidsen T.M."/>
            <person name="Wayne K.J."/>
            <person name="Tettelin H."/>
            <person name="Glass J.I."/>
            <person name="Rusch D."/>
            <person name="Podicherti R."/>
            <person name="Tsui H.-C.T."/>
            <person name="Winkler M.E."/>
        </authorList>
    </citation>
    <scope>NUCLEOTIDE SEQUENCE</scope>
</reference>
<evidence type="ECO:0000256" key="1">
    <source>
        <dbReference type="ARBA" id="ARBA00001946"/>
    </source>
</evidence>
<dbReference type="EMBL" id="UINC01012774">
    <property type="protein sequence ID" value="SVA55582.1"/>
    <property type="molecule type" value="Genomic_DNA"/>
</dbReference>
<dbReference type="PANTHER" id="PTHR11839:SF5">
    <property type="entry name" value="ADP-RIBOSE PYROPHOSPHATASE"/>
    <property type="match status" value="1"/>
</dbReference>
<gene>
    <name evidence="14" type="ORF">METZ01_LOCUS108436</name>
</gene>
<feature type="domain" description="Nudix hydrolase" evidence="13">
    <location>
        <begin position="45"/>
        <end position="189"/>
    </location>
</feature>
<evidence type="ECO:0000256" key="3">
    <source>
        <dbReference type="ARBA" id="ARBA00012453"/>
    </source>
</evidence>
<protein>
    <recommendedName>
        <fullName evidence="4">ADP-ribose pyrophosphatase</fullName>
        <ecNumber evidence="3">3.6.1.13</ecNumber>
    </recommendedName>
    <alternativeName>
        <fullName evidence="9">ADP-ribose diphosphatase</fullName>
    </alternativeName>
    <alternativeName>
        <fullName evidence="11">ADP-ribose phosphohydrolase</fullName>
    </alternativeName>
    <alternativeName>
        <fullName evidence="10">Adenosine diphosphoribose pyrophosphatase</fullName>
    </alternativeName>
</protein>
<name>A0A381WT99_9ZZZZ</name>
<dbReference type="InterPro" id="IPR000086">
    <property type="entry name" value="NUDIX_hydrolase_dom"/>
</dbReference>
<dbReference type="CDD" id="cd24155">
    <property type="entry name" value="NUDIX_ADPRase"/>
    <property type="match status" value="1"/>
</dbReference>
<dbReference type="PANTHER" id="PTHR11839">
    <property type="entry name" value="UDP/ADP-SUGAR PYROPHOSPHATASE"/>
    <property type="match status" value="1"/>
</dbReference>
<evidence type="ECO:0000256" key="5">
    <source>
        <dbReference type="ARBA" id="ARBA00022723"/>
    </source>
</evidence>
<dbReference type="Pfam" id="PF00293">
    <property type="entry name" value="NUDIX"/>
    <property type="match status" value="1"/>
</dbReference>
<dbReference type="InterPro" id="IPR015797">
    <property type="entry name" value="NUDIX_hydrolase-like_dom_sf"/>
</dbReference>
<comment type="catalytic activity">
    <reaction evidence="12">
        <text>ADP-D-ribose + H2O = D-ribose 5-phosphate + AMP + 2 H(+)</text>
        <dbReference type="Rhea" id="RHEA:10412"/>
        <dbReference type="ChEBI" id="CHEBI:15377"/>
        <dbReference type="ChEBI" id="CHEBI:15378"/>
        <dbReference type="ChEBI" id="CHEBI:57967"/>
        <dbReference type="ChEBI" id="CHEBI:78346"/>
        <dbReference type="ChEBI" id="CHEBI:456215"/>
        <dbReference type="EC" id="3.6.1.13"/>
    </reaction>
</comment>
<organism evidence="14">
    <name type="scientific">marine metagenome</name>
    <dbReference type="NCBI Taxonomy" id="408172"/>
    <lineage>
        <taxon>unclassified sequences</taxon>
        <taxon>metagenomes</taxon>
        <taxon>ecological metagenomes</taxon>
    </lineage>
</organism>
<dbReference type="PROSITE" id="PS51462">
    <property type="entry name" value="NUDIX"/>
    <property type="match status" value="1"/>
</dbReference>
<dbReference type="Gene3D" id="3.90.79.10">
    <property type="entry name" value="Nucleoside Triphosphate Pyrophosphohydrolase"/>
    <property type="match status" value="1"/>
</dbReference>
<dbReference type="GO" id="GO:0047631">
    <property type="term" value="F:ADP-ribose diphosphatase activity"/>
    <property type="evidence" value="ECO:0007669"/>
    <property type="project" value="UniProtKB-EC"/>
</dbReference>
<keyword evidence="7" id="KW-0460">Magnesium</keyword>
<dbReference type="GO" id="GO:0006753">
    <property type="term" value="P:nucleoside phosphate metabolic process"/>
    <property type="evidence" value="ECO:0007669"/>
    <property type="project" value="TreeGrafter"/>
</dbReference>
<evidence type="ECO:0000256" key="2">
    <source>
        <dbReference type="ARBA" id="ARBA00007482"/>
    </source>
</evidence>
<dbReference type="GO" id="GO:0005829">
    <property type="term" value="C:cytosol"/>
    <property type="evidence" value="ECO:0007669"/>
    <property type="project" value="TreeGrafter"/>
</dbReference>
<dbReference type="SUPFAM" id="SSF55811">
    <property type="entry name" value="Nudix"/>
    <property type="match status" value="1"/>
</dbReference>
<keyword evidence="6" id="KW-0378">Hydrolase</keyword>
<comment type="function">
    <text evidence="8">Acts on ADP-mannose and ADP-glucose as well as ADP-ribose. Prevents glycogen biosynthesis. The reaction catalyzed by this enzyme is a limiting step of the gluconeogenic process.</text>
</comment>
<dbReference type="EC" id="3.6.1.13" evidence="3"/>
<evidence type="ECO:0000256" key="9">
    <source>
        <dbReference type="ARBA" id="ARBA00030162"/>
    </source>
</evidence>
<dbReference type="AlphaFoldDB" id="A0A381WT99"/>
<dbReference type="GO" id="GO:0019144">
    <property type="term" value="F:ADP-sugar diphosphatase activity"/>
    <property type="evidence" value="ECO:0007669"/>
    <property type="project" value="TreeGrafter"/>
</dbReference>
<evidence type="ECO:0000259" key="13">
    <source>
        <dbReference type="PROSITE" id="PS51462"/>
    </source>
</evidence>
<evidence type="ECO:0000256" key="7">
    <source>
        <dbReference type="ARBA" id="ARBA00022842"/>
    </source>
</evidence>
<dbReference type="GO" id="GO:0046872">
    <property type="term" value="F:metal ion binding"/>
    <property type="evidence" value="ECO:0007669"/>
    <property type="project" value="UniProtKB-KW"/>
</dbReference>
<evidence type="ECO:0000313" key="14">
    <source>
        <dbReference type="EMBL" id="SVA55582.1"/>
    </source>
</evidence>
<proteinExistence type="inferred from homology"/>
<comment type="similarity">
    <text evidence="2">Belongs to the Nudix hydrolase family. NudF subfamily.</text>
</comment>
<dbReference type="InterPro" id="IPR004385">
    <property type="entry name" value="NDP_pyrophosphatase"/>
</dbReference>
<keyword evidence="5" id="KW-0479">Metal-binding</keyword>
<evidence type="ECO:0000256" key="8">
    <source>
        <dbReference type="ARBA" id="ARBA00025164"/>
    </source>
</evidence>
<sequence length="203" mass="23033">MPENNVVVTERTTPYRGYMRLDHYKLRHTIFNGEWSHDLSREVLERGHAVSVLPYDPMRDEVVLIEQFRIGAYTAPETSPWQIECVAGVIEPHQLAEDTAHRETEEETKLRILDLEPMHTYLSSPGCTSETVQMFCGHVDAEGVGGVHGLASEGEYIRVFSIPVEQAFAWLVNGRIENGMTIIALQWLKLNLSQIQSKWKVGG</sequence>
<dbReference type="NCBIfam" id="TIGR00052">
    <property type="entry name" value="nudix-type nucleoside diphosphatase, YffH/AdpP family"/>
    <property type="match status" value="1"/>
</dbReference>
<evidence type="ECO:0000256" key="4">
    <source>
        <dbReference type="ARBA" id="ARBA00013297"/>
    </source>
</evidence>
<accession>A0A381WT99</accession>
<comment type="cofactor">
    <cofactor evidence="1">
        <name>Mg(2+)</name>
        <dbReference type="ChEBI" id="CHEBI:18420"/>
    </cofactor>
</comment>
<evidence type="ECO:0000256" key="12">
    <source>
        <dbReference type="ARBA" id="ARBA00049546"/>
    </source>
</evidence>
<dbReference type="GO" id="GO:0019693">
    <property type="term" value="P:ribose phosphate metabolic process"/>
    <property type="evidence" value="ECO:0007669"/>
    <property type="project" value="TreeGrafter"/>
</dbReference>
<evidence type="ECO:0000256" key="6">
    <source>
        <dbReference type="ARBA" id="ARBA00022801"/>
    </source>
</evidence>
<evidence type="ECO:0000256" key="11">
    <source>
        <dbReference type="ARBA" id="ARBA00033056"/>
    </source>
</evidence>